<dbReference type="Gene3D" id="3.90.350.10">
    <property type="entry name" value="Transposase Inhibitor Protein From Tn5, Chain A, domain 1"/>
    <property type="match status" value="1"/>
</dbReference>
<dbReference type="GO" id="GO:0006313">
    <property type="term" value="P:DNA transposition"/>
    <property type="evidence" value="ECO:0007669"/>
    <property type="project" value="InterPro"/>
</dbReference>
<keyword evidence="2" id="KW-0614">Plasmid</keyword>
<evidence type="ECO:0000259" key="1">
    <source>
        <dbReference type="Pfam" id="PF01609"/>
    </source>
</evidence>
<dbReference type="Pfam" id="PF01609">
    <property type="entry name" value="DDE_Tnp_1"/>
    <property type="match status" value="1"/>
</dbReference>
<dbReference type="InterPro" id="IPR002559">
    <property type="entry name" value="Transposase_11"/>
</dbReference>
<proteinExistence type="predicted"/>
<feature type="domain" description="Transposase IS4-like" evidence="1">
    <location>
        <begin position="108"/>
        <end position="296"/>
    </location>
</feature>
<evidence type="ECO:0000313" key="3">
    <source>
        <dbReference type="Proteomes" id="UP000010384"/>
    </source>
</evidence>
<dbReference type="KEGG" id="cthe:Chro_5766"/>
<dbReference type="OrthoDB" id="468082at2"/>
<dbReference type="InterPro" id="IPR012337">
    <property type="entry name" value="RNaseH-like_sf"/>
</dbReference>
<accession>K9U7M3</accession>
<dbReference type="RefSeq" id="WP_015163044.1">
    <property type="nucleotide sequence ID" value="NC_019699.1"/>
</dbReference>
<dbReference type="GO" id="GO:0004803">
    <property type="term" value="F:transposase activity"/>
    <property type="evidence" value="ECO:0007669"/>
    <property type="project" value="InterPro"/>
</dbReference>
<dbReference type="InterPro" id="IPR047658">
    <property type="entry name" value="IS4-like_transpos"/>
</dbReference>
<dbReference type="GO" id="GO:0003677">
    <property type="term" value="F:DNA binding"/>
    <property type="evidence" value="ECO:0007669"/>
    <property type="project" value="InterPro"/>
</dbReference>
<sequence>MMRLFYQTLLEKYLTPAQLITLKMLVWLLQTQKQVRLERLAATLPLPIQQNSRRRHLQRFLNLDALSVVLLWFPVIEEMLKRHLQLGTQLIIALDRTQWKENNVLMVSAIYQKRALPIFWVLLEKDGSSNLAEQQKVLRPVLRLLRKYKLVVLGDREFHSVELADWLQEQKVNFVLRQKRDTTFRQQKQKFQPLSSISIHPGSRQFYTNINLTQKAGKSRFNLAVYWKRKYRDRQEDEIWYLLTNLPERDLAIKTYRQRFGIEAMFRDCKSGGYNLEGSKANPDRLVRLILLIALSMTTAWLQGQRTQFQRQQSYVCRSQEQGRTRKRHSNFWIGLYGQNWVQAFHECQAWVEELITSIRNKQSFYRRGFRAMTLIQQAI</sequence>
<name>K9U7M3_CHRTP</name>
<gene>
    <name evidence="2" type="ORF">Chro_5766</name>
</gene>
<dbReference type="Proteomes" id="UP000010384">
    <property type="component" value="Plasmid pCHRO.01"/>
</dbReference>
<dbReference type="EMBL" id="CP003598">
    <property type="protein sequence ID" value="AFY91107.1"/>
    <property type="molecule type" value="Genomic_DNA"/>
</dbReference>
<dbReference type="HOGENOM" id="CLU_060706_0_1_3"/>
<dbReference type="NCBIfam" id="NF033591">
    <property type="entry name" value="transpos_IS4_2"/>
    <property type="match status" value="1"/>
</dbReference>
<geneLocation type="plasmid" evidence="2 3">
    <name>pCHRO.01</name>
</geneLocation>
<dbReference type="PANTHER" id="PTHR37319">
    <property type="entry name" value="TRANSPOSASE"/>
    <property type="match status" value="1"/>
</dbReference>
<keyword evidence="3" id="KW-1185">Reference proteome</keyword>
<protein>
    <submittedName>
        <fullName evidence="2">Transposase IS4 family protein</fullName>
    </submittedName>
</protein>
<reference evidence="2 3" key="1">
    <citation type="submission" date="2012-06" db="EMBL/GenBank/DDBJ databases">
        <title>Finished plasmid 1 of genome of Chroococcidiopsis thermalis PCC 7203.</title>
        <authorList>
            <consortium name="US DOE Joint Genome Institute"/>
            <person name="Gugger M."/>
            <person name="Coursin T."/>
            <person name="Rippka R."/>
            <person name="Tandeau De Marsac N."/>
            <person name="Huntemann M."/>
            <person name="Wei C.-L."/>
            <person name="Han J."/>
            <person name="Detter J.C."/>
            <person name="Han C."/>
            <person name="Tapia R."/>
            <person name="Davenport K."/>
            <person name="Daligault H."/>
            <person name="Erkkila T."/>
            <person name="Gu W."/>
            <person name="Munk A.C.C."/>
            <person name="Teshima H."/>
            <person name="Xu Y."/>
            <person name="Chain P."/>
            <person name="Chen A."/>
            <person name="Krypides N."/>
            <person name="Mavromatis K."/>
            <person name="Markowitz V."/>
            <person name="Szeto E."/>
            <person name="Ivanova N."/>
            <person name="Mikhailova N."/>
            <person name="Ovchinnikova G."/>
            <person name="Pagani I."/>
            <person name="Pati A."/>
            <person name="Goodwin L."/>
            <person name="Peters L."/>
            <person name="Pitluck S."/>
            <person name="Woyke T."/>
            <person name="Kerfeld C."/>
        </authorList>
    </citation>
    <scope>NUCLEOTIDE SEQUENCE [LARGE SCALE GENOMIC DNA]</scope>
    <source>
        <strain evidence="2 3">PCC 7203</strain>
        <plasmid evidence="2 3">pCHRO.01</plasmid>
    </source>
</reference>
<dbReference type="SUPFAM" id="SSF53098">
    <property type="entry name" value="Ribonuclease H-like"/>
    <property type="match status" value="1"/>
</dbReference>
<evidence type="ECO:0000313" key="2">
    <source>
        <dbReference type="EMBL" id="AFY91107.1"/>
    </source>
</evidence>
<dbReference type="InterPro" id="IPR047768">
    <property type="entry name" value="Tn5p-like"/>
</dbReference>
<dbReference type="PANTHER" id="PTHR37319:SF1">
    <property type="entry name" value="TRANSPOSASE TN5 DIMERISATION DOMAIN-CONTAINING PROTEIN"/>
    <property type="match status" value="1"/>
</dbReference>
<dbReference type="AlphaFoldDB" id="K9U7M3"/>
<organism evidence="2 3">
    <name type="scientific">Chroococcidiopsis thermalis (strain PCC 7203)</name>
    <dbReference type="NCBI Taxonomy" id="251229"/>
    <lineage>
        <taxon>Bacteria</taxon>
        <taxon>Bacillati</taxon>
        <taxon>Cyanobacteriota</taxon>
        <taxon>Cyanophyceae</taxon>
        <taxon>Chroococcidiopsidales</taxon>
        <taxon>Chroococcidiopsidaceae</taxon>
        <taxon>Chroococcidiopsis</taxon>
    </lineage>
</organism>
<dbReference type="PATRIC" id="fig|251229.3.peg.6738"/>
<dbReference type="InParanoid" id="K9U7M3"/>